<keyword evidence="1" id="KW-0175">Coiled coil</keyword>
<organism evidence="2 3">
    <name type="scientific">Acetobacter orientalis</name>
    <dbReference type="NCBI Taxonomy" id="146474"/>
    <lineage>
        <taxon>Bacteria</taxon>
        <taxon>Pseudomonadati</taxon>
        <taxon>Pseudomonadota</taxon>
        <taxon>Alphaproteobacteria</taxon>
        <taxon>Acetobacterales</taxon>
        <taxon>Acetobacteraceae</taxon>
        <taxon>Acetobacter</taxon>
    </lineage>
</organism>
<gene>
    <name evidence="2" type="ORF">HK15_13130</name>
</gene>
<protein>
    <submittedName>
        <fullName evidence="2">Uncharacterized protein</fullName>
    </submittedName>
</protein>
<evidence type="ECO:0000313" key="3">
    <source>
        <dbReference type="Proteomes" id="UP000194999"/>
    </source>
</evidence>
<comment type="caution">
    <text evidence="2">The sequence shown here is derived from an EMBL/GenBank/DDBJ whole genome shotgun (WGS) entry which is preliminary data.</text>
</comment>
<accession>A0A252B337</accession>
<name>A0A252B337_9PROT</name>
<evidence type="ECO:0000256" key="1">
    <source>
        <dbReference type="SAM" id="Coils"/>
    </source>
</evidence>
<dbReference type="Proteomes" id="UP000194999">
    <property type="component" value="Unassembled WGS sequence"/>
</dbReference>
<reference evidence="2 3" key="1">
    <citation type="submission" date="2014-06" db="EMBL/GenBank/DDBJ databases">
        <authorList>
            <person name="Ju J."/>
            <person name="Zhang J."/>
        </authorList>
    </citation>
    <scope>NUCLEOTIDE SEQUENCE [LARGE SCALE GENOMIC DNA]</scope>
    <source>
        <strain evidence="2">DmW_048</strain>
    </source>
</reference>
<evidence type="ECO:0000313" key="2">
    <source>
        <dbReference type="EMBL" id="OUI98788.1"/>
    </source>
</evidence>
<dbReference type="EMBL" id="JOOY01000081">
    <property type="protein sequence ID" value="OUI98788.1"/>
    <property type="molecule type" value="Genomic_DNA"/>
</dbReference>
<proteinExistence type="predicted"/>
<dbReference type="RefSeq" id="WP_094755848.1">
    <property type="nucleotide sequence ID" value="NZ_JOOY01000081.1"/>
</dbReference>
<sequence length="65" mass="7853">MLKIFQSPDTKLQHENERLKLENARFLDVVLRVRNENMCLRDQLRDTRNQLAAAERERNRRGQFA</sequence>
<feature type="coiled-coil region" evidence="1">
    <location>
        <begin position="30"/>
        <end position="57"/>
    </location>
</feature>
<dbReference type="AlphaFoldDB" id="A0A252B337"/>